<evidence type="ECO:0000313" key="2">
    <source>
        <dbReference type="Proteomes" id="UP000663880"/>
    </source>
</evidence>
<reference evidence="1" key="1">
    <citation type="submission" date="2021-02" db="EMBL/GenBank/DDBJ databases">
        <authorList>
            <person name="Steward A R."/>
        </authorList>
    </citation>
    <scope>NUCLEOTIDE SEQUENCE</scope>
</reference>
<comment type="caution">
    <text evidence="1">The sequence shown here is derived from an EMBL/GenBank/DDBJ whole genome shotgun (WGS) entry which is preliminary data.</text>
</comment>
<protein>
    <submittedName>
        <fullName evidence="1">Uncharacterized protein</fullName>
    </submittedName>
</protein>
<keyword evidence="2" id="KW-1185">Reference proteome</keyword>
<dbReference type="Proteomes" id="UP000663880">
    <property type="component" value="Unassembled WGS sequence"/>
</dbReference>
<gene>
    <name evidence="1" type="ORF">PMACD_LOCUS12203</name>
</gene>
<accession>A0A821VS06</accession>
<dbReference type="EMBL" id="CAJOBZ010000045">
    <property type="protein sequence ID" value="CAF4911806.1"/>
    <property type="molecule type" value="Genomic_DNA"/>
</dbReference>
<proteinExistence type="predicted"/>
<sequence>MVFCTCQKKPRVKEHLKEPGTMSFYGVGRAPSSGGEERCEEAGRYCLPKVNRVLFNLSLLFNLRDLVVKYYESGRREVASFSHDVRPWNCPADVNGDEGTRISPNWTSTINSKRFDATLRRSLLFKLQPLF</sequence>
<name>A0A821VS06_9NEOP</name>
<dbReference type="AlphaFoldDB" id="A0A821VS06"/>
<organism evidence="1 2">
    <name type="scientific">Pieris macdunnoughi</name>
    <dbReference type="NCBI Taxonomy" id="345717"/>
    <lineage>
        <taxon>Eukaryota</taxon>
        <taxon>Metazoa</taxon>
        <taxon>Ecdysozoa</taxon>
        <taxon>Arthropoda</taxon>
        <taxon>Hexapoda</taxon>
        <taxon>Insecta</taxon>
        <taxon>Pterygota</taxon>
        <taxon>Neoptera</taxon>
        <taxon>Endopterygota</taxon>
        <taxon>Lepidoptera</taxon>
        <taxon>Glossata</taxon>
        <taxon>Ditrysia</taxon>
        <taxon>Papilionoidea</taxon>
        <taxon>Pieridae</taxon>
        <taxon>Pierinae</taxon>
        <taxon>Pieris</taxon>
    </lineage>
</organism>
<evidence type="ECO:0000313" key="1">
    <source>
        <dbReference type="EMBL" id="CAF4911806.1"/>
    </source>
</evidence>